<feature type="transmembrane region" description="Helical" evidence="6">
    <location>
        <begin position="97"/>
        <end position="120"/>
    </location>
</feature>
<sequence length="169" mass="18464">MDEKTPTVAASYGGQAVSFNKDYLLSAPGVLKLGELIFGLLCWALVAAVYLNPFINTPAYQFVLFVSVTSWILTTALFIVGVLGLNNSKFSTAPWGIIEFSFNAFWGLLYFVASCVAAAYSGQRPHLIVATVFAFLTTNLYITDASFAYKQWKGSFPWQRAGTQTNVSA</sequence>
<dbReference type="PANTHER" id="PTHR22776">
    <property type="entry name" value="MARVEL-CONTAINING POTENTIAL LIPID RAFT-ASSOCIATED PROTEIN"/>
    <property type="match status" value="1"/>
</dbReference>
<dbReference type="InterPro" id="IPR008253">
    <property type="entry name" value="Marvel"/>
</dbReference>
<keyword evidence="9" id="KW-1185">Reference proteome</keyword>
<keyword evidence="4 5" id="KW-0472">Membrane</keyword>
<organism evidence="8 9">
    <name type="scientific">Clavelina lepadiformis</name>
    <name type="common">Light-bulb sea squirt</name>
    <name type="synonym">Ascidia lepadiformis</name>
    <dbReference type="NCBI Taxonomy" id="159417"/>
    <lineage>
        <taxon>Eukaryota</taxon>
        <taxon>Metazoa</taxon>
        <taxon>Chordata</taxon>
        <taxon>Tunicata</taxon>
        <taxon>Ascidiacea</taxon>
        <taxon>Aplousobranchia</taxon>
        <taxon>Clavelinidae</taxon>
        <taxon>Clavelina</taxon>
    </lineage>
</organism>
<evidence type="ECO:0000256" key="6">
    <source>
        <dbReference type="SAM" id="Phobius"/>
    </source>
</evidence>
<feature type="transmembrane region" description="Helical" evidence="6">
    <location>
        <begin position="62"/>
        <end position="85"/>
    </location>
</feature>
<feature type="domain" description="MARVEL" evidence="7">
    <location>
        <begin position="23"/>
        <end position="153"/>
    </location>
</feature>
<evidence type="ECO:0000256" key="5">
    <source>
        <dbReference type="PROSITE-ProRule" id="PRU00581"/>
    </source>
</evidence>
<dbReference type="Pfam" id="PF01284">
    <property type="entry name" value="MARVEL"/>
    <property type="match status" value="1"/>
</dbReference>
<feature type="transmembrane region" description="Helical" evidence="6">
    <location>
        <begin position="36"/>
        <end position="55"/>
    </location>
</feature>
<dbReference type="Proteomes" id="UP001642483">
    <property type="component" value="Unassembled WGS sequence"/>
</dbReference>
<evidence type="ECO:0000256" key="2">
    <source>
        <dbReference type="ARBA" id="ARBA00022692"/>
    </source>
</evidence>
<keyword evidence="2 5" id="KW-0812">Transmembrane</keyword>
<dbReference type="PROSITE" id="PS51225">
    <property type="entry name" value="MARVEL"/>
    <property type="match status" value="1"/>
</dbReference>
<evidence type="ECO:0000256" key="1">
    <source>
        <dbReference type="ARBA" id="ARBA00004141"/>
    </source>
</evidence>
<dbReference type="InterPro" id="IPR050578">
    <property type="entry name" value="MARVEL-CKLF_proteins"/>
</dbReference>
<proteinExistence type="predicted"/>
<keyword evidence="3 6" id="KW-1133">Transmembrane helix</keyword>
<accession>A0ABP0FK63</accession>
<evidence type="ECO:0000313" key="9">
    <source>
        <dbReference type="Proteomes" id="UP001642483"/>
    </source>
</evidence>
<evidence type="ECO:0000256" key="3">
    <source>
        <dbReference type="ARBA" id="ARBA00022989"/>
    </source>
</evidence>
<evidence type="ECO:0000259" key="7">
    <source>
        <dbReference type="PROSITE" id="PS51225"/>
    </source>
</evidence>
<feature type="transmembrane region" description="Helical" evidence="6">
    <location>
        <begin position="127"/>
        <end position="149"/>
    </location>
</feature>
<gene>
    <name evidence="8" type="ORF">CVLEPA_LOCUS9993</name>
</gene>
<comment type="caution">
    <text evidence="8">The sequence shown here is derived from an EMBL/GenBank/DDBJ whole genome shotgun (WGS) entry which is preliminary data.</text>
</comment>
<evidence type="ECO:0000313" key="8">
    <source>
        <dbReference type="EMBL" id="CAK8679741.1"/>
    </source>
</evidence>
<dbReference type="EMBL" id="CAWYQH010000068">
    <property type="protein sequence ID" value="CAK8679741.1"/>
    <property type="molecule type" value="Genomic_DNA"/>
</dbReference>
<dbReference type="PANTHER" id="PTHR22776:SF97">
    <property type="entry name" value="RE01453P"/>
    <property type="match status" value="1"/>
</dbReference>
<name>A0ABP0FK63_CLALP</name>
<evidence type="ECO:0000256" key="4">
    <source>
        <dbReference type="ARBA" id="ARBA00023136"/>
    </source>
</evidence>
<protein>
    <recommendedName>
        <fullName evidence="7">MARVEL domain-containing protein</fullName>
    </recommendedName>
</protein>
<reference evidence="8 9" key="1">
    <citation type="submission" date="2024-02" db="EMBL/GenBank/DDBJ databases">
        <authorList>
            <person name="Daric V."/>
            <person name="Darras S."/>
        </authorList>
    </citation>
    <scope>NUCLEOTIDE SEQUENCE [LARGE SCALE GENOMIC DNA]</scope>
</reference>
<comment type="subcellular location">
    <subcellularLocation>
        <location evidence="1">Membrane</location>
        <topology evidence="1">Multi-pass membrane protein</topology>
    </subcellularLocation>
</comment>